<accession>A0ABM9ZYQ7</accession>
<organism evidence="3 4">
    <name type="scientific">Turicibacter sanguinis PC909</name>
    <dbReference type="NCBI Taxonomy" id="702450"/>
    <lineage>
        <taxon>Bacteria</taxon>
        <taxon>Bacillati</taxon>
        <taxon>Bacillota</taxon>
        <taxon>Erysipelotrichia</taxon>
        <taxon>Erysipelotrichales</taxon>
        <taxon>Turicibacteraceae</taxon>
        <taxon>Turicibacter</taxon>
    </lineage>
</organism>
<dbReference type="Pfam" id="PF01551">
    <property type="entry name" value="Peptidase_M23"/>
    <property type="match status" value="1"/>
</dbReference>
<evidence type="ECO:0000256" key="1">
    <source>
        <dbReference type="SAM" id="Phobius"/>
    </source>
</evidence>
<dbReference type="PANTHER" id="PTHR21666">
    <property type="entry name" value="PEPTIDASE-RELATED"/>
    <property type="match status" value="1"/>
</dbReference>
<name>A0ABM9ZYQ7_9FIRM</name>
<dbReference type="Proteomes" id="UP000002938">
    <property type="component" value="Unassembled WGS sequence"/>
</dbReference>
<feature type="domain" description="M23ase beta-sheet core" evidence="2">
    <location>
        <begin position="374"/>
        <end position="468"/>
    </location>
</feature>
<dbReference type="SUPFAM" id="SSF51261">
    <property type="entry name" value="Duplicated hybrid motif"/>
    <property type="match status" value="1"/>
</dbReference>
<keyword evidence="1" id="KW-0472">Membrane</keyword>
<evidence type="ECO:0000313" key="3">
    <source>
        <dbReference type="EMBL" id="EFF62538.1"/>
    </source>
</evidence>
<reference evidence="3 4" key="1">
    <citation type="journal article" date="2011" name="J. Bacteriol.">
        <title>Draft Genome Sequence of Turicibacter sanguinis PC909, Isolated from Human Feces.</title>
        <authorList>
            <person name="Cuiv P.O."/>
            <person name="Klaassens E.S."/>
            <person name="Durkin A.S."/>
            <person name="Harkins D.M."/>
            <person name="Foster L."/>
            <person name="McCorrison J."/>
            <person name="Torralba M."/>
            <person name="Nelson K.E."/>
            <person name="Morrison M."/>
        </authorList>
    </citation>
    <scope>NUCLEOTIDE SEQUENCE [LARGE SCALE GENOMIC DNA]</scope>
    <source>
        <strain evidence="3 4">PC909</strain>
    </source>
</reference>
<dbReference type="Gene3D" id="2.70.70.10">
    <property type="entry name" value="Glucose Permease (Domain IIA)"/>
    <property type="match status" value="1"/>
</dbReference>
<dbReference type="InterPro" id="IPR050570">
    <property type="entry name" value="Cell_wall_metabolism_enzyme"/>
</dbReference>
<dbReference type="EMBL" id="ADMN01000123">
    <property type="protein sequence ID" value="EFF62538.1"/>
    <property type="molecule type" value="Genomic_DNA"/>
</dbReference>
<keyword evidence="1" id="KW-0812">Transmembrane</keyword>
<evidence type="ECO:0000259" key="2">
    <source>
        <dbReference type="Pfam" id="PF01551"/>
    </source>
</evidence>
<evidence type="ECO:0000313" key="4">
    <source>
        <dbReference type="Proteomes" id="UP000002938"/>
    </source>
</evidence>
<dbReference type="InterPro" id="IPR011055">
    <property type="entry name" value="Dup_hybrid_motif"/>
</dbReference>
<protein>
    <submittedName>
        <fullName evidence="3">Peptidase, M23 family</fullName>
    </submittedName>
</protein>
<dbReference type="CDD" id="cd12797">
    <property type="entry name" value="M23_peptidase"/>
    <property type="match status" value="1"/>
</dbReference>
<comment type="caution">
    <text evidence="3">The sequence shown here is derived from an EMBL/GenBank/DDBJ whole genome shotgun (WGS) entry which is preliminary data.</text>
</comment>
<keyword evidence="1" id="KW-1133">Transmembrane helix</keyword>
<dbReference type="PANTHER" id="PTHR21666:SF270">
    <property type="entry name" value="MUREIN HYDROLASE ACTIVATOR ENVC"/>
    <property type="match status" value="1"/>
</dbReference>
<keyword evidence="4" id="KW-1185">Reference proteome</keyword>
<sequence>MNYSGDDNRGQFINEDFPNKDRVISHKKDNNRIGLNKNQYDSENFKQNPFVNEPRKNFKNQVATITEYSNKFINESHRLLNESVGNDEAQSLYGDIKKNTNISYQYSKRSFRHINDLSNKTNSNISYAQNGSKLAQRVRQITKKKQLQIQHSIKSYYQYFSTGKALFKKNSLKNVISFISSNPYMLCAIAVILVVILLVPIAMLSVATPTVISIQTEEEIMSDFHLFVSELDYELKNYIIIESMAEDENAVIKIDNISTNSFDLMAYFSTQISPFKMKDVENQVRKIHNELYQVEKRTIDGRLYVNVISKSVHDYITLNKTSLFAKGSYDNYLVYREYGTLIYQGEISHPYDVSYSFSSTFGYRRHPLTSVKDLHTGLDIPQVENTPINAVMEGVVTKVGYDEDGYGNYVVISNGDVETLYGHCNSILVTKGQSVSIGDKIALTGSTGASTGSHLHLEYKKNGKYLNPEYYLPVLN</sequence>
<dbReference type="InterPro" id="IPR016047">
    <property type="entry name" value="M23ase_b-sheet_dom"/>
</dbReference>
<feature type="transmembrane region" description="Helical" evidence="1">
    <location>
        <begin position="183"/>
        <end position="207"/>
    </location>
</feature>
<proteinExistence type="predicted"/>
<gene>
    <name evidence="3" type="ORF">CUW_1944</name>
</gene>